<dbReference type="EMBL" id="BMXF01000003">
    <property type="protein sequence ID" value="GHB74978.1"/>
    <property type="molecule type" value="Genomic_DNA"/>
</dbReference>
<reference evidence="4 5" key="1">
    <citation type="journal article" date="2014" name="Int. J. Syst. Evol. Microbiol.">
        <title>Complete genome sequence of Corynebacterium casei LMG S-19264T (=DSM 44701T), isolated from a smear-ripened cheese.</title>
        <authorList>
            <consortium name="US DOE Joint Genome Institute (JGI-PGF)"/>
            <person name="Walter F."/>
            <person name="Albersmeier A."/>
            <person name="Kalinowski J."/>
            <person name="Ruckert C."/>
        </authorList>
    </citation>
    <scope>NUCLEOTIDE SEQUENCE [LARGE SCALE GENOMIC DNA]</scope>
    <source>
        <strain evidence="4 5">KCTC 12866</strain>
    </source>
</reference>
<dbReference type="RefSeq" id="WP_189565432.1">
    <property type="nucleotide sequence ID" value="NZ_BMXF01000003.1"/>
</dbReference>
<evidence type="ECO:0000259" key="3">
    <source>
        <dbReference type="Pfam" id="PF18206"/>
    </source>
</evidence>
<evidence type="ECO:0000313" key="5">
    <source>
        <dbReference type="Proteomes" id="UP000598271"/>
    </source>
</evidence>
<feature type="chain" id="PRO_5035153374" description="Agarase" evidence="1">
    <location>
        <begin position="24"/>
        <end position="738"/>
    </location>
</feature>
<dbReference type="InterPro" id="IPR041224">
    <property type="entry name" value="BPA_C"/>
</dbReference>
<proteinExistence type="predicted"/>
<keyword evidence="1" id="KW-0732">Signal</keyword>
<evidence type="ECO:0000259" key="2">
    <source>
        <dbReference type="Pfam" id="PF18040"/>
    </source>
</evidence>
<feature type="domain" description="Porphyranase beta-sandwich" evidence="3">
    <location>
        <begin position="432"/>
        <end position="535"/>
    </location>
</feature>
<dbReference type="Pfam" id="PF18040">
    <property type="entry name" value="BPA_C"/>
    <property type="match status" value="1"/>
</dbReference>
<evidence type="ECO:0000313" key="4">
    <source>
        <dbReference type="EMBL" id="GHB74978.1"/>
    </source>
</evidence>
<dbReference type="InterPro" id="IPR017853">
    <property type="entry name" value="GH"/>
</dbReference>
<dbReference type="InterPro" id="IPR040527">
    <property type="entry name" value="Beta-sand_Porphyrn"/>
</dbReference>
<organism evidence="4 5">
    <name type="scientific">Persicitalea jodogahamensis</name>
    <dbReference type="NCBI Taxonomy" id="402147"/>
    <lineage>
        <taxon>Bacteria</taxon>
        <taxon>Pseudomonadati</taxon>
        <taxon>Bacteroidota</taxon>
        <taxon>Cytophagia</taxon>
        <taxon>Cytophagales</taxon>
        <taxon>Spirosomataceae</taxon>
        <taxon>Persicitalea</taxon>
    </lineage>
</organism>
<gene>
    <name evidence="4" type="ORF">GCM10007390_30850</name>
</gene>
<dbReference type="Gene3D" id="3.20.20.80">
    <property type="entry name" value="Glycosidases"/>
    <property type="match status" value="1"/>
</dbReference>
<sequence length="738" mass="83904">MKSLKNKVLTIISTWVLSVPVFAQNVQVEVNPDIKRSVGGIETFDRQKFITIHSDITDREWDGDNEPGDLRKNFLEKYDVYLGRNTGGITYWLNSEITEDPQRPGYANPADITKFGSYVKSQYAAKPAYLPYEKRNRDQVICAQLHPFWPDGQKTKKGWAFSQIITAPEPFGTATGTYMAEYIKQFYGNGGASGEHRPKYIEVINEPLWHLVDYGKEEPRRIFEFHNSVTDAIRKQLPEIPIGGYCAAFPDLDKNNFREWEERMKLFMDMSGEKMDFWSIHLYDFPAFSKKQLYRKGSNMEATLDMMEQYSFMKFGKAKPFLVSEYGAQMHDYSKQWSPYRDWLFLKSANSMLMQFMERPNLISKAIPFVIVKAEWGRAADGTPYNQRLMRQAKEVAGQSGDQYVYTDYVKLYQLWSDVKGTRVDAKSNHLDILTDSYVDGNTLYVILNNLKFQAVKVDLKLPKLENNAIKDVETRHLYLKGQEPSLEIQKIGTPPATVELGAEATMILAYTLNTPQPTDHLSLETKYYADTYYQPINPSQKNTFNFNNVKVDPNHEAVLRVGVGRSHGLSLKPTVLFNGTPLQVPDDFRGDEQKDRANFFGVLEIQVPAQLLRSGLNTVEVTFPDGGGRISSACMQVFNFTREVRRFAGTILSTEPDSPRVGLTVSPNPSAGKVVIRLDHFKSPTDLFLSALNGEKLLSRQGIVKETVLDLSFLPTGTYILTAGSGNEWTSKRIALE</sequence>
<evidence type="ECO:0008006" key="6">
    <source>
        <dbReference type="Google" id="ProtNLM"/>
    </source>
</evidence>
<feature type="domain" description="Beta-porphyranase A C-terminal" evidence="2">
    <location>
        <begin position="544"/>
        <end position="639"/>
    </location>
</feature>
<feature type="signal peptide" evidence="1">
    <location>
        <begin position="1"/>
        <end position="23"/>
    </location>
</feature>
<comment type="caution">
    <text evidence="4">The sequence shown here is derived from an EMBL/GenBank/DDBJ whole genome shotgun (WGS) entry which is preliminary data.</text>
</comment>
<name>A0A8J3D4P2_9BACT</name>
<dbReference type="SUPFAM" id="SSF51445">
    <property type="entry name" value="(Trans)glycosidases"/>
    <property type="match status" value="1"/>
</dbReference>
<dbReference type="CDD" id="cd21510">
    <property type="entry name" value="agarase_cat"/>
    <property type="match status" value="1"/>
</dbReference>
<dbReference type="Gene3D" id="2.60.120.1200">
    <property type="match status" value="1"/>
</dbReference>
<protein>
    <recommendedName>
        <fullName evidence="6">Agarase</fullName>
    </recommendedName>
</protein>
<accession>A0A8J3D4P2</accession>
<dbReference type="AlphaFoldDB" id="A0A8J3D4P2"/>
<evidence type="ECO:0000256" key="1">
    <source>
        <dbReference type="SAM" id="SignalP"/>
    </source>
</evidence>
<dbReference type="Pfam" id="PF18206">
    <property type="entry name" value="Porphyrn_cat_1"/>
    <property type="match status" value="1"/>
</dbReference>
<dbReference type="Proteomes" id="UP000598271">
    <property type="component" value="Unassembled WGS sequence"/>
</dbReference>
<keyword evidence="5" id="KW-1185">Reference proteome</keyword>